<dbReference type="Gene3D" id="2.60.120.290">
    <property type="entry name" value="Spermadhesin, CUB domain"/>
    <property type="match status" value="1"/>
</dbReference>
<keyword evidence="2" id="KW-1185">Reference proteome</keyword>
<dbReference type="SUPFAM" id="SSF49854">
    <property type="entry name" value="Spermadhesin, CUB domain"/>
    <property type="match status" value="1"/>
</dbReference>
<dbReference type="AlphaFoldDB" id="A0A3P6T7X3"/>
<name>A0A3P6T7X3_DIBLA</name>
<dbReference type="Gene3D" id="2.10.25.10">
    <property type="entry name" value="Laminin"/>
    <property type="match status" value="1"/>
</dbReference>
<dbReference type="InterPro" id="IPR035914">
    <property type="entry name" value="Sperma_CUB_dom_sf"/>
</dbReference>
<dbReference type="EMBL" id="UYRU01043856">
    <property type="protein sequence ID" value="VDK84152.1"/>
    <property type="molecule type" value="Genomic_DNA"/>
</dbReference>
<reference evidence="1 2" key="1">
    <citation type="submission" date="2018-11" db="EMBL/GenBank/DDBJ databases">
        <authorList>
            <consortium name="Pathogen Informatics"/>
        </authorList>
    </citation>
    <scope>NUCLEOTIDE SEQUENCE [LARGE SCALE GENOMIC DNA]</scope>
</reference>
<protein>
    <submittedName>
        <fullName evidence="1">Uncharacterized protein</fullName>
    </submittedName>
</protein>
<organism evidence="1 2">
    <name type="scientific">Dibothriocephalus latus</name>
    <name type="common">Fish tapeworm</name>
    <name type="synonym">Diphyllobothrium latum</name>
    <dbReference type="NCBI Taxonomy" id="60516"/>
    <lineage>
        <taxon>Eukaryota</taxon>
        <taxon>Metazoa</taxon>
        <taxon>Spiralia</taxon>
        <taxon>Lophotrochozoa</taxon>
        <taxon>Platyhelminthes</taxon>
        <taxon>Cestoda</taxon>
        <taxon>Eucestoda</taxon>
        <taxon>Diphyllobothriidea</taxon>
        <taxon>Diphyllobothriidae</taxon>
        <taxon>Dibothriocephalus</taxon>
    </lineage>
</organism>
<gene>
    <name evidence="1" type="ORF">DILT_LOCUS3557</name>
</gene>
<dbReference type="Proteomes" id="UP000281553">
    <property type="component" value="Unassembled WGS sequence"/>
</dbReference>
<evidence type="ECO:0000313" key="2">
    <source>
        <dbReference type="Proteomes" id="UP000281553"/>
    </source>
</evidence>
<sequence length="302" mass="33605">MLKACVGDKQSVRISAMQHLFTIVGLRAKPKTTNEMTEASPDPVWSFQLLASISRSRTVASPAASLETAMLTVSAHLVSGLLLLCCLQAAFAVPKTIQGVSDVRRKKTDWSMTNTPHQKIHLDPDTRLDLSSTIDAEAEKEAYNRCGMAVTDGNIGAHIDNPLISVNLEATESQEWSKVNRIILINLHRLLALVELADCSYDYLELFDGPPDPSFLIHKLWWPRIPAAIASTSKRLIGKLVAESWTNEIRFMASFKKVLYEELDECITDDPGCEHTCVGYTNGYKCQYDEKFELLLDGKSCQ</sequence>
<dbReference type="SUPFAM" id="SSF57196">
    <property type="entry name" value="EGF/Laminin"/>
    <property type="match status" value="1"/>
</dbReference>
<evidence type="ECO:0000313" key="1">
    <source>
        <dbReference type="EMBL" id="VDK84152.1"/>
    </source>
</evidence>
<proteinExistence type="predicted"/>
<accession>A0A3P6T7X3</accession>
<dbReference type="OrthoDB" id="6286622at2759"/>